<keyword evidence="1" id="KW-1133">Transmembrane helix</keyword>
<keyword evidence="3" id="KW-1185">Reference proteome</keyword>
<proteinExistence type="predicted"/>
<protein>
    <submittedName>
        <fullName evidence="2">Uncharacterized protein</fullName>
    </submittedName>
</protein>
<evidence type="ECO:0000256" key="1">
    <source>
        <dbReference type="SAM" id="Phobius"/>
    </source>
</evidence>
<feature type="transmembrane region" description="Helical" evidence="1">
    <location>
        <begin position="60"/>
        <end position="81"/>
    </location>
</feature>
<keyword evidence="1" id="KW-0812">Transmembrane</keyword>
<keyword evidence="1" id="KW-0472">Membrane</keyword>
<reference evidence="2 3" key="1">
    <citation type="journal article" date="2016" name="Microbes Environ.">
        <title>Phylogenetically diverse aerobic anoxygenic phototrophic bacteria isolated from epilithic biofilms in Tama river, Japan.</title>
        <authorList>
            <person name="Hirose S."/>
            <person name="Matsuura K."/>
            <person name="Haruta S."/>
        </authorList>
    </citation>
    <scope>NUCLEOTIDE SEQUENCE [LARGE SCALE GENOMIC DNA]</scope>
    <source>
        <strain evidence="2 3">S08</strain>
    </source>
</reference>
<feature type="transmembrane region" description="Helical" evidence="1">
    <location>
        <begin position="31"/>
        <end position="53"/>
    </location>
</feature>
<sequence length="141" mass="14470">MRLLGLLGVAAQAEGLRLRRNMGSVTRRAGWMAGAALFGVVGIGFAHVAALAWLEPRYGLAGAAGIVALGDVALAGILALASRRRRDPVAEEALALRRTMLAAAAARNPMRDAAALALGSAPAPVLGAIAGEAIATWLRRR</sequence>
<name>A0ABN6PAZ6_9PROT</name>
<dbReference type="RefSeq" id="WP_244408968.1">
    <property type="nucleotide sequence ID" value="NZ_AP025637.1"/>
</dbReference>
<organism evidence="2 3">
    <name type="scientific">Roseomonas fluvialis</name>
    <dbReference type="NCBI Taxonomy" id="1750527"/>
    <lineage>
        <taxon>Bacteria</taxon>
        <taxon>Pseudomonadati</taxon>
        <taxon>Pseudomonadota</taxon>
        <taxon>Alphaproteobacteria</taxon>
        <taxon>Acetobacterales</taxon>
        <taxon>Roseomonadaceae</taxon>
        <taxon>Roseomonas</taxon>
    </lineage>
</organism>
<dbReference type="EMBL" id="AP025637">
    <property type="protein sequence ID" value="BDG74801.1"/>
    <property type="molecule type" value="Genomic_DNA"/>
</dbReference>
<evidence type="ECO:0000313" key="3">
    <source>
        <dbReference type="Proteomes" id="UP000831327"/>
    </source>
</evidence>
<dbReference type="Proteomes" id="UP000831327">
    <property type="component" value="Chromosome"/>
</dbReference>
<gene>
    <name evidence="2" type="ORF">Rmf_47300</name>
</gene>
<accession>A0ABN6PAZ6</accession>
<evidence type="ECO:0000313" key="2">
    <source>
        <dbReference type="EMBL" id="BDG74801.1"/>
    </source>
</evidence>
<feature type="transmembrane region" description="Helical" evidence="1">
    <location>
        <begin position="113"/>
        <end position="138"/>
    </location>
</feature>